<reference evidence="2 3" key="1">
    <citation type="journal article" date="2018" name="Mol. Biol. Evol.">
        <title>Broad Genomic Sampling Reveals a Smut Pathogenic Ancestry of the Fungal Clade Ustilaginomycotina.</title>
        <authorList>
            <person name="Kijpornyongpan T."/>
            <person name="Mondo S.J."/>
            <person name="Barry K."/>
            <person name="Sandor L."/>
            <person name="Lee J."/>
            <person name="Lipzen A."/>
            <person name="Pangilinan J."/>
            <person name="LaButti K."/>
            <person name="Hainaut M."/>
            <person name="Henrissat B."/>
            <person name="Grigoriev I.V."/>
            <person name="Spatafora J.W."/>
            <person name="Aime M.C."/>
        </authorList>
    </citation>
    <scope>NUCLEOTIDE SEQUENCE [LARGE SCALE GENOMIC DNA]</scope>
    <source>
        <strain evidence="2 3">MCA 4186</strain>
    </source>
</reference>
<evidence type="ECO:0000256" key="1">
    <source>
        <dbReference type="SAM" id="MobiDB-lite"/>
    </source>
</evidence>
<proteinExistence type="predicted"/>
<feature type="compositionally biased region" description="Low complexity" evidence="1">
    <location>
        <begin position="102"/>
        <end position="114"/>
    </location>
</feature>
<accession>A0A316Z147</accession>
<feature type="region of interest" description="Disordered" evidence="1">
    <location>
        <begin position="53"/>
        <end position="114"/>
    </location>
</feature>
<dbReference type="GO" id="GO:0005737">
    <property type="term" value="C:cytoplasm"/>
    <property type="evidence" value="ECO:0007669"/>
    <property type="project" value="TreeGrafter"/>
</dbReference>
<dbReference type="STRING" id="58919.A0A316Z147"/>
<dbReference type="RefSeq" id="XP_025595786.1">
    <property type="nucleotide sequence ID" value="XM_025739135.1"/>
</dbReference>
<gene>
    <name evidence="2" type="ORF">FA09DRAFT_142870</name>
</gene>
<dbReference type="AlphaFoldDB" id="A0A316Z147"/>
<dbReference type="PANTHER" id="PTHR28031">
    <property type="entry name" value="PROLINE-RICH PROTEIN HUA1"/>
    <property type="match status" value="1"/>
</dbReference>
<evidence type="ECO:0000313" key="3">
    <source>
        <dbReference type="Proteomes" id="UP000245946"/>
    </source>
</evidence>
<keyword evidence="3" id="KW-1185">Reference proteome</keyword>
<dbReference type="EMBL" id="KZ819304">
    <property type="protein sequence ID" value="PWN95507.1"/>
    <property type="molecule type" value="Genomic_DNA"/>
</dbReference>
<evidence type="ECO:0000313" key="2">
    <source>
        <dbReference type="EMBL" id="PWN95507.1"/>
    </source>
</evidence>
<organism evidence="2 3">
    <name type="scientific">Tilletiopsis washingtonensis</name>
    <dbReference type="NCBI Taxonomy" id="58919"/>
    <lineage>
        <taxon>Eukaryota</taxon>
        <taxon>Fungi</taxon>
        <taxon>Dikarya</taxon>
        <taxon>Basidiomycota</taxon>
        <taxon>Ustilaginomycotina</taxon>
        <taxon>Exobasidiomycetes</taxon>
        <taxon>Entylomatales</taxon>
        <taxon>Entylomatales incertae sedis</taxon>
        <taxon>Tilletiopsis</taxon>
    </lineage>
</organism>
<dbReference type="GeneID" id="37266681"/>
<dbReference type="PANTHER" id="PTHR28031:SF1">
    <property type="entry name" value="PROLINE-RICH PROTEIN HUA1"/>
    <property type="match status" value="1"/>
</dbReference>
<sequence length="223" mass="23376">MSFGVGYPEQALRVLSMQYNRAELELQRGVPLWTRPNALALYNTPVLPVERPVVPAPARQPRRPVPATTRTEAASESAADADGEAPPSYEDVQRAPSDARLPPQRTGAAAAADAAGTSAPAAAATAAAVSPSVAPSRPSSQYQAPAGPPRVPSHGSGHYPGQQAPYIHGAPMPHFAHQTSATFVPQGMMFRRPPPGSVVVQPGDPRIGGRLCWKCDGAGVRMR</sequence>
<protein>
    <submittedName>
        <fullName evidence="2">Uncharacterized protein</fullName>
    </submittedName>
</protein>
<dbReference type="InterPro" id="IPR038910">
    <property type="entry name" value="Hua1-like"/>
</dbReference>
<feature type="compositionally biased region" description="Low complexity" evidence="1">
    <location>
        <begin position="130"/>
        <end position="141"/>
    </location>
</feature>
<feature type="compositionally biased region" description="Low complexity" evidence="1">
    <location>
        <begin position="53"/>
        <end position="88"/>
    </location>
</feature>
<feature type="region of interest" description="Disordered" evidence="1">
    <location>
        <begin position="130"/>
        <end position="166"/>
    </location>
</feature>
<dbReference type="Proteomes" id="UP000245946">
    <property type="component" value="Unassembled WGS sequence"/>
</dbReference>
<name>A0A316Z147_9BASI</name>
<dbReference type="OrthoDB" id="2405700at2759"/>